<gene>
    <name evidence="4" type="ORF">FRACYDRAFT_259563</name>
</gene>
<feature type="transmembrane region" description="Helical" evidence="2">
    <location>
        <begin position="133"/>
        <end position="155"/>
    </location>
</feature>
<organism evidence="4 5">
    <name type="scientific">Fragilariopsis cylindrus CCMP1102</name>
    <dbReference type="NCBI Taxonomy" id="635003"/>
    <lineage>
        <taxon>Eukaryota</taxon>
        <taxon>Sar</taxon>
        <taxon>Stramenopiles</taxon>
        <taxon>Ochrophyta</taxon>
        <taxon>Bacillariophyta</taxon>
        <taxon>Bacillariophyceae</taxon>
        <taxon>Bacillariophycidae</taxon>
        <taxon>Bacillariales</taxon>
        <taxon>Bacillariaceae</taxon>
        <taxon>Fragilariopsis</taxon>
    </lineage>
</organism>
<proteinExistence type="predicted"/>
<keyword evidence="5" id="KW-1185">Reference proteome</keyword>
<evidence type="ECO:0000256" key="3">
    <source>
        <dbReference type="SAM" id="SignalP"/>
    </source>
</evidence>
<feature type="chain" id="PRO_5009193453" evidence="3">
    <location>
        <begin position="25"/>
        <end position="214"/>
    </location>
</feature>
<keyword evidence="2" id="KW-0812">Transmembrane</keyword>
<feature type="signal peptide" evidence="3">
    <location>
        <begin position="1"/>
        <end position="24"/>
    </location>
</feature>
<accession>A0A1E7FQT0</accession>
<dbReference type="Proteomes" id="UP000095751">
    <property type="component" value="Unassembled WGS sequence"/>
</dbReference>
<evidence type="ECO:0000313" key="4">
    <source>
        <dbReference type="EMBL" id="OEU20522.1"/>
    </source>
</evidence>
<evidence type="ECO:0000256" key="1">
    <source>
        <dbReference type="SAM" id="MobiDB-lite"/>
    </source>
</evidence>
<dbReference type="KEGG" id="fcy:FRACYDRAFT_259563"/>
<dbReference type="InParanoid" id="A0A1E7FQT0"/>
<name>A0A1E7FQT0_9STRA</name>
<sequence length="214" mass="23550">MTSLNSVFVLIAIACFYQANISQAFTMTSCQKTAGAAFMTSKRHAHHHHHHHGRPLHVLNAEEDDENEERLSLPTQPISPPVVPVVRSNSPPPVRNVERMDPLMASLTRDNREPAQDTQNIPLFGEIPKDGSLFLLVPATVFAILGFGLSIVIAFKSTDQIAGSFSTVADSVVQSAKNQPNQVYDANTCRGLCSNQQDDIDGLRRFMESITKKN</sequence>
<protein>
    <submittedName>
        <fullName evidence="4">Uncharacterized protein</fullName>
    </submittedName>
</protein>
<dbReference type="OrthoDB" id="46689at2759"/>
<keyword evidence="2" id="KW-1133">Transmembrane helix</keyword>
<evidence type="ECO:0000256" key="2">
    <source>
        <dbReference type="SAM" id="Phobius"/>
    </source>
</evidence>
<keyword evidence="3" id="KW-0732">Signal</keyword>
<evidence type="ECO:0000313" key="5">
    <source>
        <dbReference type="Proteomes" id="UP000095751"/>
    </source>
</evidence>
<dbReference type="AlphaFoldDB" id="A0A1E7FQT0"/>
<keyword evidence="2" id="KW-0472">Membrane</keyword>
<dbReference type="EMBL" id="KV784354">
    <property type="protein sequence ID" value="OEU20522.1"/>
    <property type="molecule type" value="Genomic_DNA"/>
</dbReference>
<feature type="region of interest" description="Disordered" evidence="1">
    <location>
        <begin position="63"/>
        <end position="97"/>
    </location>
</feature>
<reference evidence="4 5" key="1">
    <citation type="submission" date="2016-09" db="EMBL/GenBank/DDBJ databases">
        <title>Extensive genetic diversity and differential bi-allelic expression allows diatom success in the polar Southern Ocean.</title>
        <authorList>
            <consortium name="DOE Joint Genome Institute"/>
            <person name="Mock T."/>
            <person name="Otillar R.P."/>
            <person name="Strauss J."/>
            <person name="Dupont C."/>
            <person name="Frickenhaus S."/>
            <person name="Maumus F."/>
            <person name="Mcmullan M."/>
            <person name="Sanges R."/>
            <person name="Schmutz J."/>
            <person name="Toseland A."/>
            <person name="Valas R."/>
            <person name="Veluchamy A."/>
            <person name="Ward B.J."/>
            <person name="Allen A."/>
            <person name="Barry K."/>
            <person name="Falciatore A."/>
            <person name="Ferrante M."/>
            <person name="Fortunato A.E."/>
            <person name="Gloeckner G."/>
            <person name="Gruber A."/>
            <person name="Hipkin R."/>
            <person name="Janech M."/>
            <person name="Kroth P."/>
            <person name="Leese F."/>
            <person name="Lindquist E."/>
            <person name="Lyon B.R."/>
            <person name="Martin J."/>
            <person name="Mayer C."/>
            <person name="Parker M."/>
            <person name="Quesneville H."/>
            <person name="Raymond J."/>
            <person name="Uhlig C."/>
            <person name="Valentin K.U."/>
            <person name="Worden A.Z."/>
            <person name="Armbrust E.V."/>
            <person name="Bowler C."/>
            <person name="Green B."/>
            <person name="Moulton V."/>
            <person name="Van Oosterhout C."/>
            <person name="Grigoriev I."/>
        </authorList>
    </citation>
    <scope>NUCLEOTIDE SEQUENCE [LARGE SCALE GENOMIC DNA]</scope>
    <source>
        <strain evidence="4 5">CCMP1102</strain>
    </source>
</reference>